<evidence type="ECO:0000256" key="3">
    <source>
        <dbReference type="ARBA" id="ARBA00009993"/>
    </source>
</evidence>
<proteinExistence type="inferred from homology"/>
<dbReference type="InterPro" id="IPR016073">
    <property type="entry name" value="Skp1_comp_POZ"/>
</dbReference>
<dbReference type="AlphaFoldDB" id="A0ABC9GV00"/>
<dbReference type="InterPro" id="IPR011333">
    <property type="entry name" value="SKP1/BTB/POZ_sf"/>
</dbReference>
<dbReference type="Gene3D" id="3.30.710.10">
    <property type="entry name" value="Potassium Channel Kv1.1, Chain A"/>
    <property type="match status" value="1"/>
</dbReference>
<dbReference type="EMBL" id="CAXIPR030000239">
    <property type="protein sequence ID" value="CAM0145542.1"/>
    <property type="molecule type" value="Genomic_DNA"/>
</dbReference>
<reference evidence="11 12" key="1">
    <citation type="submission" date="2024-10" db="EMBL/GenBank/DDBJ databases">
        <authorList>
            <person name="Ryan C."/>
        </authorList>
    </citation>
    <scope>NUCLEOTIDE SEQUENCE [LARGE SCALE GENOMIC DNA]</scope>
</reference>
<dbReference type="InterPro" id="IPR001232">
    <property type="entry name" value="SKP1-like"/>
</dbReference>
<dbReference type="Proteomes" id="UP001497457">
    <property type="component" value="Chromosome 5rd"/>
</dbReference>
<dbReference type="InterPro" id="IPR016897">
    <property type="entry name" value="SKP1"/>
</dbReference>
<dbReference type="Proteomes" id="UP001497457">
    <property type="component" value="Unassembled WGS sequence"/>
</dbReference>
<accession>A0ABC9GV00</accession>
<evidence type="ECO:0000313" key="11">
    <source>
        <dbReference type="EMBL" id="CAM0145542.1"/>
    </source>
</evidence>
<dbReference type="PANTHER" id="PTHR11165">
    <property type="entry name" value="SKP1"/>
    <property type="match status" value="1"/>
</dbReference>
<dbReference type="GO" id="GO:0016567">
    <property type="term" value="P:protein ubiquitination"/>
    <property type="evidence" value="ECO:0007669"/>
    <property type="project" value="UniProtKB-UniRule"/>
</dbReference>
<comment type="similarity">
    <text evidence="3 7">Belongs to the SKP1 family.</text>
</comment>
<dbReference type="SUPFAM" id="SSF81382">
    <property type="entry name" value="Skp1 dimerisation domain-like"/>
    <property type="match status" value="1"/>
</dbReference>
<evidence type="ECO:0000256" key="5">
    <source>
        <dbReference type="ARBA" id="ARBA00023242"/>
    </source>
</evidence>
<dbReference type="Pfam" id="PF03931">
    <property type="entry name" value="Skp1_POZ"/>
    <property type="match status" value="1"/>
</dbReference>
<keyword evidence="5" id="KW-0539">Nucleus</keyword>
<keyword evidence="4 7" id="KW-0833">Ubl conjugation pathway</keyword>
<sequence>MASAGSGDEKAAAAAMITLISSDNEKFEVTEATATLSQTIRHMIEDGCTDGGVPLPNVTSKILARVIEYCKKHATAAAGEEVSSSSFSDAAVGVPGEEELEEFDDAFLEVDRATLFDLILAANYLDIKGLLNLTCQKVADSVKGKTPEQIREMYNIVNDLTPEEEAEIRRETQWAFE</sequence>
<comment type="subunit">
    <text evidence="7">Part of a SCF (SKP1-cullin-F-box) protein ligase complex.</text>
</comment>
<dbReference type="SMART" id="SM00512">
    <property type="entry name" value="Skp1"/>
    <property type="match status" value="1"/>
</dbReference>
<dbReference type="SUPFAM" id="SSF54695">
    <property type="entry name" value="POZ domain"/>
    <property type="match status" value="1"/>
</dbReference>
<dbReference type="FunFam" id="3.30.710.10:FF:000170">
    <property type="entry name" value="SKP1-like protein 5"/>
    <property type="match status" value="1"/>
</dbReference>
<evidence type="ECO:0000313" key="12">
    <source>
        <dbReference type="Proteomes" id="UP001497457"/>
    </source>
</evidence>
<dbReference type="GO" id="GO:0009867">
    <property type="term" value="P:jasmonic acid mediated signaling pathway"/>
    <property type="evidence" value="ECO:0007669"/>
    <property type="project" value="UniProtKB-ARBA"/>
</dbReference>
<dbReference type="CDD" id="cd18322">
    <property type="entry name" value="BTB_POZ_SKP1"/>
    <property type="match status" value="1"/>
</dbReference>
<evidence type="ECO:0000313" key="10">
    <source>
        <dbReference type="EMBL" id="CAL5062264.1"/>
    </source>
</evidence>
<feature type="domain" description="SKP1 component dimerisation" evidence="8">
    <location>
        <begin position="128"/>
        <end position="175"/>
    </location>
</feature>
<evidence type="ECO:0000259" key="8">
    <source>
        <dbReference type="Pfam" id="PF01466"/>
    </source>
</evidence>
<dbReference type="EMBL" id="OZ075115">
    <property type="protein sequence ID" value="CAL5062264.1"/>
    <property type="molecule type" value="Genomic_DNA"/>
</dbReference>
<comment type="function">
    <text evidence="6 7">Involved in ubiquitination and subsequent proteasomal degradation of target proteins. Together with CUL1, RBX1 and a F-box protein, it forms a SCF E3 ubiquitin ligase complex. The functional specificity of this complex depends on the type of F-box protein. In the SCF complex, it serves as an adapter that links the F-box protein to CUL1.</text>
</comment>
<dbReference type="InterPro" id="IPR016072">
    <property type="entry name" value="Skp1_comp_dimer"/>
</dbReference>
<protein>
    <recommendedName>
        <fullName evidence="7">SKP1-like protein</fullName>
    </recommendedName>
</protein>
<evidence type="ECO:0000256" key="2">
    <source>
        <dbReference type="ARBA" id="ARBA00004906"/>
    </source>
</evidence>
<evidence type="ECO:0000256" key="6">
    <source>
        <dbReference type="ARBA" id="ARBA00054396"/>
    </source>
</evidence>
<evidence type="ECO:0000256" key="4">
    <source>
        <dbReference type="ARBA" id="ARBA00022786"/>
    </source>
</evidence>
<dbReference type="GO" id="GO:0005634">
    <property type="term" value="C:nucleus"/>
    <property type="evidence" value="ECO:0007669"/>
    <property type="project" value="UniProtKB-SubCell"/>
</dbReference>
<evidence type="ECO:0000259" key="9">
    <source>
        <dbReference type="Pfam" id="PF03931"/>
    </source>
</evidence>
<gene>
    <name evidence="11" type="ORF">URODEC1_LOCUS119244</name>
    <name evidence="10" type="ORF">URODEC1_LOCUS98209</name>
</gene>
<organism evidence="11 12">
    <name type="scientific">Urochloa decumbens</name>
    <dbReference type="NCBI Taxonomy" id="240449"/>
    <lineage>
        <taxon>Eukaryota</taxon>
        <taxon>Viridiplantae</taxon>
        <taxon>Streptophyta</taxon>
        <taxon>Embryophyta</taxon>
        <taxon>Tracheophyta</taxon>
        <taxon>Spermatophyta</taxon>
        <taxon>Magnoliopsida</taxon>
        <taxon>Liliopsida</taxon>
        <taxon>Poales</taxon>
        <taxon>Poaceae</taxon>
        <taxon>PACMAD clade</taxon>
        <taxon>Panicoideae</taxon>
        <taxon>Panicodae</taxon>
        <taxon>Paniceae</taxon>
        <taxon>Melinidinae</taxon>
        <taxon>Urochloa</taxon>
    </lineage>
</organism>
<feature type="domain" description="SKP1 component POZ" evidence="9">
    <location>
        <begin position="16"/>
        <end position="74"/>
    </location>
</feature>
<comment type="subcellular location">
    <subcellularLocation>
        <location evidence="1">Nucleus</location>
    </subcellularLocation>
</comment>
<dbReference type="InterPro" id="IPR036296">
    <property type="entry name" value="SKP1-like_dim_sf"/>
</dbReference>
<keyword evidence="12" id="KW-1185">Reference proteome</keyword>
<evidence type="ECO:0000256" key="1">
    <source>
        <dbReference type="ARBA" id="ARBA00004123"/>
    </source>
</evidence>
<evidence type="ECO:0000256" key="7">
    <source>
        <dbReference type="PIRNR" id="PIRNR028729"/>
    </source>
</evidence>
<comment type="pathway">
    <text evidence="2 7">Protein modification; protein ubiquitination.</text>
</comment>
<dbReference type="Pfam" id="PF01466">
    <property type="entry name" value="Skp1"/>
    <property type="match status" value="1"/>
</dbReference>
<dbReference type="PIRSF" id="PIRSF028729">
    <property type="entry name" value="E3_ubiquit_lig_SCF_Skp"/>
    <property type="match status" value="1"/>
</dbReference>
<name>A0ABC9GV00_9POAL</name>